<dbReference type="NCBIfam" id="TIGR01195">
    <property type="entry name" value="oadG_fam"/>
    <property type="match status" value="1"/>
</dbReference>
<keyword evidence="11 16" id="KW-0915">Sodium</keyword>
<evidence type="ECO:0000313" key="20">
    <source>
        <dbReference type="Proteomes" id="UP000753376"/>
    </source>
</evidence>
<evidence type="ECO:0000313" key="19">
    <source>
        <dbReference type="EMBL" id="MBU2874392.1"/>
    </source>
</evidence>
<comment type="caution">
    <text evidence="19">The sequence shown here is derived from an EMBL/GenBank/DDBJ whole genome shotgun (WGS) entry which is preliminary data.</text>
</comment>
<evidence type="ECO:0000256" key="15">
    <source>
        <dbReference type="ARBA" id="ARBA00048176"/>
    </source>
</evidence>
<keyword evidence="6 16" id="KW-0813">Transport</keyword>
<evidence type="ECO:0000256" key="14">
    <source>
        <dbReference type="ARBA" id="ARBA00023201"/>
    </source>
</evidence>
<evidence type="ECO:0000256" key="5">
    <source>
        <dbReference type="ARBA" id="ARBA00011869"/>
    </source>
</evidence>
<evidence type="ECO:0000256" key="18">
    <source>
        <dbReference type="SAM" id="MobiDB-lite"/>
    </source>
</evidence>
<evidence type="ECO:0000256" key="12">
    <source>
        <dbReference type="ARBA" id="ARBA00023065"/>
    </source>
</evidence>
<evidence type="ECO:0000256" key="3">
    <source>
        <dbReference type="ARBA" id="ARBA00004162"/>
    </source>
</evidence>
<keyword evidence="13 16" id="KW-0472">Membrane</keyword>
<keyword evidence="20" id="KW-1185">Reference proteome</keyword>
<keyword evidence="14 16" id="KW-0739">Sodium transport</keyword>
<keyword evidence="9 16" id="KW-1278">Translocase</keyword>
<comment type="subunit">
    <text evidence="5 16">Heterotrimer of an alpha, a beta and a gamma subunit.</text>
</comment>
<sequence length="83" mass="9030">MDDLMSQAVDLMVAGMGFVFVFLIVLVFATLLMSKLLTRFAPPEPATPAKTPRAKAKAPATVDPDTAEAIKKAIAQFRSRHKK</sequence>
<evidence type="ECO:0000256" key="9">
    <source>
        <dbReference type="ARBA" id="ARBA00022967"/>
    </source>
</evidence>
<keyword evidence="12 16" id="KW-0406">Ion transport</keyword>
<feature type="region of interest" description="Disordered" evidence="18">
    <location>
        <begin position="43"/>
        <end position="63"/>
    </location>
</feature>
<comment type="similarity">
    <text evidence="4 16 17">Belongs to the OadG family.</text>
</comment>
<evidence type="ECO:0000256" key="2">
    <source>
        <dbReference type="ARBA" id="ARBA00003002"/>
    </source>
</evidence>
<comment type="subcellular location">
    <subcellularLocation>
        <location evidence="3 16 17">Cell membrane</location>
        <topology evidence="3 16 17">Single-pass membrane protein</topology>
    </subcellularLocation>
</comment>
<keyword evidence="10 16" id="KW-1133">Transmembrane helix</keyword>
<dbReference type="InterPro" id="IPR023424">
    <property type="entry name" value="OadG"/>
</dbReference>
<organism evidence="19 20">
    <name type="scientific">Marinobacter salexigens</name>
    <dbReference type="NCBI Taxonomy" id="1925763"/>
    <lineage>
        <taxon>Bacteria</taxon>
        <taxon>Pseudomonadati</taxon>
        <taxon>Pseudomonadota</taxon>
        <taxon>Gammaproteobacteria</taxon>
        <taxon>Pseudomonadales</taxon>
        <taxon>Marinobacteraceae</taxon>
        <taxon>Marinobacter</taxon>
    </lineage>
</organism>
<dbReference type="InterPro" id="IPR005899">
    <property type="entry name" value="Na_pump_deCOase"/>
</dbReference>
<evidence type="ECO:0000256" key="13">
    <source>
        <dbReference type="ARBA" id="ARBA00023136"/>
    </source>
</evidence>
<dbReference type="EMBL" id="JAHKPV010000018">
    <property type="protein sequence ID" value="MBU2874392.1"/>
    <property type="molecule type" value="Genomic_DNA"/>
</dbReference>
<evidence type="ECO:0000256" key="8">
    <source>
        <dbReference type="ARBA" id="ARBA00022692"/>
    </source>
</evidence>
<comment type="function">
    <text evidence="2 16 17">Catalyzes the decarboxylation of oxaloacetate coupled to Na(+) translocation.</text>
</comment>
<proteinExistence type="inferred from homology"/>
<keyword evidence="7 16" id="KW-1003">Cell membrane</keyword>
<comment type="cofactor">
    <cofactor evidence="1 16 17">
        <name>Na(+)</name>
        <dbReference type="ChEBI" id="CHEBI:29101"/>
    </cofactor>
</comment>
<evidence type="ECO:0000256" key="10">
    <source>
        <dbReference type="ARBA" id="ARBA00022989"/>
    </source>
</evidence>
<accession>A0ABS6A873</accession>
<reference evidence="19 20" key="1">
    <citation type="submission" date="2021-05" db="EMBL/GenBank/DDBJ databases">
        <title>Draft genomes of bacteria isolated from model marine particles.</title>
        <authorList>
            <person name="Datta M.S."/>
            <person name="Schwartzman J.A."/>
            <person name="Enke T.N."/>
            <person name="Saavedra J."/>
            <person name="Cermak N."/>
            <person name="Cordero O.X."/>
        </authorList>
    </citation>
    <scope>NUCLEOTIDE SEQUENCE [LARGE SCALE GENOMIC DNA]</scope>
    <source>
        <strain evidence="19 20">D2M19</strain>
    </source>
</reference>
<dbReference type="RefSeq" id="WP_216008231.1">
    <property type="nucleotide sequence ID" value="NZ_JAHKPV010000018.1"/>
</dbReference>
<evidence type="ECO:0000256" key="7">
    <source>
        <dbReference type="ARBA" id="ARBA00022475"/>
    </source>
</evidence>
<evidence type="ECO:0000256" key="11">
    <source>
        <dbReference type="ARBA" id="ARBA00023053"/>
    </source>
</evidence>
<evidence type="ECO:0000256" key="4">
    <source>
        <dbReference type="ARBA" id="ARBA00005844"/>
    </source>
</evidence>
<evidence type="ECO:0000256" key="16">
    <source>
        <dbReference type="HAMAP-Rule" id="MF_00404"/>
    </source>
</evidence>
<dbReference type="Proteomes" id="UP000753376">
    <property type="component" value="Unassembled WGS sequence"/>
</dbReference>
<keyword evidence="8 16" id="KW-0812">Transmembrane</keyword>
<gene>
    <name evidence="16" type="primary">oadG</name>
    <name evidence="19" type="ORF">KO508_10290</name>
</gene>
<dbReference type="HAMAP" id="MF_00404">
    <property type="entry name" value="OadG"/>
    <property type="match status" value="1"/>
</dbReference>
<evidence type="ECO:0000256" key="17">
    <source>
        <dbReference type="RuleBase" id="RU004278"/>
    </source>
</evidence>
<comment type="catalytic activity">
    <reaction evidence="15 16 17">
        <text>oxaloacetate + 2 Na(+)(in) + H(+) = pyruvate + 2 Na(+)(out) + CO2</text>
        <dbReference type="Rhea" id="RHEA:57724"/>
        <dbReference type="ChEBI" id="CHEBI:15361"/>
        <dbReference type="ChEBI" id="CHEBI:15378"/>
        <dbReference type="ChEBI" id="CHEBI:16452"/>
        <dbReference type="ChEBI" id="CHEBI:16526"/>
        <dbReference type="ChEBI" id="CHEBI:29101"/>
        <dbReference type="EC" id="7.2.4.2"/>
    </reaction>
</comment>
<feature type="transmembrane region" description="Helical" evidence="16 17">
    <location>
        <begin position="12"/>
        <end position="33"/>
    </location>
</feature>
<protein>
    <recommendedName>
        <fullName evidence="16">Probable oxaloacetate decarboxylase gamma chain</fullName>
        <ecNumber evidence="16">7.2.4.2</ecNumber>
    </recommendedName>
</protein>
<dbReference type="EC" id="7.2.4.2" evidence="16"/>
<name>A0ABS6A873_9GAMM</name>
<feature type="compositionally biased region" description="Low complexity" evidence="18">
    <location>
        <begin position="47"/>
        <end position="61"/>
    </location>
</feature>
<dbReference type="Pfam" id="PF04277">
    <property type="entry name" value="OAD_gamma"/>
    <property type="match status" value="1"/>
</dbReference>
<evidence type="ECO:0000256" key="6">
    <source>
        <dbReference type="ARBA" id="ARBA00022448"/>
    </source>
</evidence>
<evidence type="ECO:0000256" key="1">
    <source>
        <dbReference type="ARBA" id="ARBA00001959"/>
    </source>
</evidence>